<evidence type="ECO:0000256" key="3">
    <source>
        <dbReference type="ARBA" id="ARBA00022448"/>
    </source>
</evidence>
<feature type="transmembrane region" description="Helical" evidence="8">
    <location>
        <begin position="168"/>
        <end position="189"/>
    </location>
</feature>
<evidence type="ECO:0000256" key="1">
    <source>
        <dbReference type="ARBA" id="ARBA00004651"/>
    </source>
</evidence>
<feature type="transmembrane region" description="Helical" evidence="8">
    <location>
        <begin position="330"/>
        <end position="351"/>
    </location>
</feature>
<comment type="caution">
    <text evidence="9">The sequence shown here is derived from an EMBL/GenBank/DDBJ whole genome shotgun (WGS) entry which is preliminary data.</text>
</comment>
<feature type="transmembrane region" description="Helical" evidence="8">
    <location>
        <begin position="108"/>
        <end position="127"/>
    </location>
</feature>
<feature type="transmembrane region" description="Helical" evidence="8">
    <location>
        <begin position="298"/>
        <end position="318"/>
    </location>
</feature>
<feature type="transmembrane region" description="Helical" evidence="8">
    <location>
        <begin position="42"/>
        <end position="63"/>
    </location>
</feature>
<dbReference type="InterPro" id="IPR037294">
    <property type="entry name" value="ABC_BtuC-like"/>
</dbReference>
<organism evidence="9 10">
    <name type="scientific">Paraburkholderia tropica</name>
    <dbReference type="NCBI Taxonomy" id="92647"/>
    <lineage>
        <taxon>Bacteria</taxon>
        <taxon>Pseudomonadati</taxon>
        <taxon>Pseudomonadota</taxon>
        <taxon>Betaproteobacteria</taxon>
        <taxon>Burkholderiales</taxon>
        <taxon>Burkholderiaceae</taxon>
        <taxon>Paraburkholderia</taxon>
    </lineage>
</organism>
<accession>A0AAQ1JYP4</accession>
<gene>
    <name evidence="9" type="ORF">SAMN05216550_14211</name>
</gene>
<feature type="transmembrane region" description="Helical" evidence="8">
    <location>
        <begin position="259"/>
        <end position="286"/>
    </location>
</feature>
<keyword evidence="6 8" id="KW-1133">Transmembrane helix</keyword>
<comment type="subcellular location">
    <subcellularLocation>
        <location evidence="1">Cell membrane</location>
        <topology evidence="1">Multi-pass membrane protein</topology>
    </subcellularLocation>
</comment>
<evidence type="ECO:0000256" key="6">
    <source>
        <dbReference type="ARBA" id="ARBA00022989"/>
    </source>
</evidence>
<sequence length="356" mass="35794">MSGFAARFGARPAFALSMAALCVPLAGLIGLCAGRYPLAPEQVALTVLAALHLHAWPAHGALLHAVVMEARLPRLVAAALIGAALCVSGATCQAVFRNPLVSPGMLGVLSGAAFGAALAIVLGGAVVHRLWVEAGAFAGGVAAMAVGVSAAAMLGGEPGEGALARGGILALLLGGLVSNALFSALVSLLKYVADPLNQLPAIVYWLLGSLAQTGWADLAWATAPLALGTLLLCLAAPLIDGLTLSDDEARSLGVPVQAIRFAVMALATLIAALTVALAGMIGWIGLLVPNLVRPLVGASNRVVLPMSALVGAIALMLADTCARSVASAEIPLGVITEMGGALAFVFVLRALRRRAR</sequence>
<keyword evidence="3" id="KW-0813">Transport</keyword>
<dbReference type="PANTHER" id="PTHR30472">
    <property type="entry name" value="FERRIC ENTEROBACTIN TRANSPORT SYSTEM PERMEASE PROTEIN"/>
    <property type="match status" value="1"/>
</dbReference>
<feature type="transmembrane region" description="Helical" evidence="8">
    <location>
        <begin position="12"/>
        <end position="36"/>
    </location>
</feature>
<reference evidence="9 10" key="1">
    <citation type="submission" date="2016-10" db="EMBL/GenBank/DDBJ databases">
        <authorList>
            <person name="Varghese N."/>
            <person name="Submissions S."/>
        </authorList>
    </citation>
    <scope>NUCLEOTIDE SEQUENCE [LARGE SCALE GENOMIC DNA]</scope>
    <source>
        <strain evidence="9 10">LMG 22274</strain>
    </source>
</reference>
<feature type="transmembrane region" description="Helical" evidence="8">
    <location>
        <begin position="75"/>
        <end position="96"/>
    </location>
</feature>
<dbReference type="GO" id="GO:0022857">
    <property type="term" value="F:transmembrane transporter activity"/>
    <property type="evidence" value="ECO:0007669"/>
    <property type="project" value="InterPro"/>
</dbReference>
<dbReference type="EMBL" id="FNZM01000042">
    <property type="protein sequence ID" value="SEK15562.1"/>
    <property type="molecule type" value="Genomic_DNA"/>
</dbReference>
<dbReference type="AlphaFoldDB" id="A0AAQ1JYP4"/>
<dbReference type="PANTHER" id="PTHR30472:SF70">
    <property type="entry name" value="MOLYBDATE IMPORT SYSTEM PERMEASE PROTEIN MOLB"/>
    <property type="match status" value="1"/>
</dbReference>
<keyword evidence="5 8" id="KW-0812">Transmembrane</keyword>
<dbReference type="Proteomes" id="UP000183529">
    <property type="component" value="Unassembled WGS sequence"/>
</dbReference>
<evidence type="ECO:0000256" key="2">
    <source>
        <dbReference type="ARBA" id="ARBA00007935"/>
    </source>
</evidence>
<evidence type="ECO:0000313" key="10">
    <source>
        <dbReference type="Proteomes" id="UP000183529"/>
    </source>
</evidence>
<dbReference type="CDD" id="cd06550">
    <property type="entry name" value="TM_ABC_iron-siderophores_like"/>
    <property type="match status" value="1"/>
</dbReference>
<evidence type="ECO:0000256" key="5">
    <source>
        <dbReference type="ARBA" id="ARBA00022692"/>
    </source>
</evidence>
<proteinExistence type="inferred from homology"/>
<feature type="transmembrane region" description="Helical" evidence="8">
    <location>
        <begin position="134"/>
        <end position="156"/>
    </location>
</feature>
<keyword evidence="7 8" id="KW-0472">Membrane</keyword>
<dbReference type="GO" id="GO:0005886">
    <property type="term" value="C:plasma membrane"/>
    <property type="evidence" value="ECO:0007669"/>
    <property type="project" value="UniProtKB-SubCell"/>
</dbReference>
<name>A0AAQ1JYP4_9BURK</name>
<dbReference type="Gene3D" id="1.10.3470.10">
    <property type="entry name" value="ABC transporter involved in vitamin B12 uptake, BtuC"/>
    <property type="match status" value="1"/>
</dbReference>
<comment type="similarity">
    <text evidence="2">Belongs to the binding-protein-dependent transport system permease family. FecCD subfamily.</text>
</comment>
<evidence type="ECO:0000256" key="8">
    <source>
        <dbReference type="SAM" id="Phobius"/>
    </source>
</evidence>
<dbReference type="InterPro" id="IPR000522">
    <property type="entry name" value="ABC_transptr_permease_BtuC"/>
</dbReference>
<dbReference type="Pfam" id="PF01032">
    <property type="entry name" value="FecCD"/>
    <property type="match status" value="1"/>
</dbReference>
<evidence type="ECO:0000256" key="4">
    <source>
        <dbReference type="ARBA" id="ARBA00022475"/>
    </source>
</evidence>
<keyword evidence="4" id="KW-1003">Cell membrane</keyword>
<dbReference type="SUPFAM" id="SSF81345">
    <property type="entry name" value="ABC transporter involved in vitamin B12 uptake, BtuC"/>
    <property type="match status" value="1"/>
</dbReference>
<evidence type="ECO:0000256" key="7">
    <source>
        <dbReference type="ARBA" id="ARBA00023136"/>
    </source>
</evidence>
<protein>
    <submittedName>
        <fullName evidence="9">Iron complex transport system permease protein</fullName>
    </submittedName>
</protein>
<evidence type="ECO:0000313" key="9">
    <source>
        <dbReference type="EMBL" id="SEK15562.1"/>
    </source>
</evidence>
<dbReference type="GO" id="GO:0033214">
    <property type="term" value="P:siderophore-iron import into cell"/>
    <property type="evidence" value="ECO:0007669"/>
    <property type="project" value="TreeGrafter"/>
</dbReference>